<name>A0A2X4XTL3_9GAMM</name>
<dbReference type="OrthoDB" id="1440627at2"/>
<proteinExistence type="predicted"/>
<evidence type="ECO:0000313" key="1">
    <source>
        <dbReference type="EMBL" id="SQI40064.1"/>
    </source>
</evidence>
<evidence type="ECO:0000313" key="2">
    <source>
        <dbReference type="Proteomes" id="UP000249005"/>
    </source>
</evidence>
<dbReference type="PANTHER" id="PTHR39169:SF1">
    <property type="entry name" value="MONOOXYGENASE YDHR-RELATED"/>
    <property type="match status" value="1"/>
</dbReference>
<keyword evidence="1" id="KW-0503">Monooxygenase</keyword>
<dbReference type="Pfam" id="PF08803">
    <property type="entry name" value="ydhR"/>
    <property type="match status" value="1"/>
</dbReference>
<dbReference type="InterPro" id="IPR014910">
    <property type="entry name" value="YdhR"/>
</dbReference>
<dbReference type="Gene3D" id="3.30.70.100">
    <property type="match status" value="1"/>
</dbReference>
<dbReference type="NCBIfam" id="NF008333">
    <property type="entry name" value="PRK11118.1"/>
    <property type="match status" value="1"/>
</dbReference>
<dbReference type="GO" id="GO:0004497">
    <property type="term" value="F:monooxygenase activity"/>
    <property type="evidence" value="ECO:0007669"/>
    <property type="project" value="UniProtKB-KW"/>
</dbReference>
<accession>A0A2X4XTL3</accession>
<dbReference type="SUPFAM" id="SSF54909">
    <property type="entry name" value="Dimeric alpha+beta barrel"/>
    <property type="match status" value="1"/>
</dbReference>
<sequence length="102" mass="11335">MAVVLQVDFSMPAEMLGEALSKSAVGLAESINQEPGFISKIWTENLETKEAGGIYLFTDRDSAERYWQMHKQRIASFGVTQANCKIFDINLPLTLITHGQVS</sequence>
<dbReference type="InterPro" id="IPR011008">
    <property type="entry name" value="Dimeric_a/b-barrel"/>
</dbReference>
<keyword evidence="2" id="KW-1185">Reference proteome</keyword>
<keyword evidence="1" id="KW-0560">Oxidoreductase</keyword>
<dbReference type="Proteomes" id="UP000249005">
    <property type="component" value="Chromosome 1"/>
</dbReference>
<dbReference type="EC" id="1.-.-.-" evidence="1"/>
<gene>
    <name evidence="1" type="primary">ydhR</name>
    <name evidence="1" type="ORF">NCTC12151_01521</name>
</gene>
<reference evidence="1 2" key="1">
    <citation type="submission" date="2018-06" db="EMBL/GenBank/DDBJ databases">
        <authorList>
            <consortium name="Pathogen Informatics"/>
            <person name="Doyle S."/>
        </authorList>
    </citation>
    <scope>NUCLEOTIDE SEQUENCE [LARGE SCALE GENOMIC DNA]</scope>
    <source>
        <strain evidence="1 2">NCTC12151</strain>
    </source>
</reference>
<protein>
    <submittedName>
        <fullName evidence="1">Monooxygenase ydhR</fullName>
        <ecNumber evidence="1">1.-.-.-</ecNumber>
    </submittedName>
</protein>
<dbReference type="RefSeq" id="WP_111740086.1">
    <property type="nucleotide sequence ID" value="NZ_LR698987.1"/>
</dbReference>
<dbReference type="KEGG" id="lri:NCTC12151_01521"/>
<organism evidence="1 2">
    <name type="scientific">Leminorella richardii</name>
    <dbReference type="NCBI Taxonomy" id="158841"/>
    <lineage>
        <taxon>Bacteria</taxon>
        <taxon>Pseudomonadati</taxon>
        <taxon>Pseudomonadota</taxon>
        <taxon>Gammaproteobacteria</taxon>
        <taxon>Enterobacterales</taxon>
        <taxon>Budviciaceae</taxon>
        <taxon>Leminorella</taxon>
    </lineage>
</organism>
<dbReference type="AlphaFoldDB" id="A0A2X4XTL3"/>
<dbReference type="PANTHER" id="PTHR39169">
    <property type="match status" value="1"/>
</dbReference>
<dbReference type="EMBL" id="LS483470">
    <property type="protein sequence ID" value="SQI40064.1"/>
    <property type="molecule type" value="Genomic_DNA"/>
</dbReference>